<gene>
    <name evidence="1" type="ORF">MNOR_LOCUS4959</name>
</gene>
<dbReference type="AlphaFoldDB" id="A0AAV2PUR9"/>
<reference evidence="1 2" key="1">
    <citation type="submission" date="2024-05" db="EMBL/GenBank/DDBJ databases">
        <authorList>
            <person name="Wallberg A."/>
        </authorList>
    </citation>
    <scope>NUCLEOTIDE SEQUENCE [LARGE SCALE GENOMIC DNA]</scope>
</reference>
<evidence type="ECO:0000313" key="2">
    <source>
        <dbReference type="Proteomes" id="UP001497623"/>
    </source>
</evidence>
<keyword evidence="2" id="KW-1185">Reference proteome</keyword>
<comment type="caution">
    <text evidence="1">The sequence shown here is derived from an EMBL/GenBank/DDBJ whole genome shotgun (WGS) entry which is preliminary data.</text>
</comment>
<accession>A0AAV2PUR9</accession>
<proteinExistence type="predicted"/>
<name>A0AAV2PUR9_MEGNR</name>
<evidence type="ECO:0000313" key="1">
    <source>
        <dbReference type="EMBL" id="CAL4065670.1"/>
    </source>
</evidence>
<sequence length="335" mass="37362">KFEEKVKFHKEKLERLEELISTELITIEDSLAEGSDFIQGLEVTKERIKSAVSTRGVKAAAKDTQRFFNEYEEWKDSMPENPMTLNESEKIIEKTTQCLNTLHEPVDLEKTRISSSISTESLRAMVSKSTSGVWGSLKIRDEVYSAQITMTQGCLLLRSLSKRAPPPNTLVIPYQKAKHLVDRSKVTIFLEVNAKPIFCERLIHIQLSGNEGRTQQFELMCTGEVDGISYAKTNFLDTEGLPYPGIWGGSRSDGCDTSLPGFVTGHRTSEPIVPGLVAGYYHSSPKRKPTNFKIYTGGNRGQTEDCPIGKVVYGIEDIQNVLRVGGTCMPNITDC</sequence>
<dbReference type="EMBL" id="CAXKWB010001856">
    <property type="protein sequence ID" value="CAL4065670.1"/>
    <property type="molecule type" value="Genomic_DNA"/>
</dbReference>
<dbReference type="Proteomes" id="UP001497623">
    <property type="component" value="Unassembled WGS sequence"/>
</dbReference>
<organism evidence="1 2">
    <name type="scientific">Meganyctiphanes norvegica</name>
    <name type="common">Northern krill</name>
    <name type="synonym">Thysanopoda norvegica</name>
    <dbReference type="NCBI Taxonomy" id="48144"/>
    <lineage>
        <taxon>Eukaryota</taxon>
        <taxon>Metazoa</taxon>
        <taxon>Ecdysozoa</taxon>
        <taxon>Arthropoda</taxon>
        <taxon>Crustacea</taxon>
        <taxon>Multicrustacea</taxon>
        <taxon>Malacostraca</taxon>
        <taxon>Eumalacostraca</taxon>
        <taxon>Eucarida</taxon>
        <taxon>Euphausiacea</taxon>
        <taxon>Euphausiidae</taxon>
        <taxon>Meganyctiphanes</taxon>
    </lineage>
</organism>
<feature type="non-terminal residue" evidence="1">
    <location>
        <position position="1"/>
    </location>
</feature>
<feature type="non-terminal residue" evidence="1">
    <location>
        <position position="335"/>
    </location>
</feature>
<protein>
    <submittedName>
        <fullName evidence="1">Uncharacterized protein</fullName>
    </submittedName>
</protein>